<comment type="caution">
    <text evidence="2">The sequence shown here is derived from an EMBL/GenBank/DDBJ whole genome shotgun (WGS) entry which is preliminary data.</text>
</comment>
<dbReference type="Proteomes" id="UP001501442">
    <property type="component" value="Unassembled WGS sequence"/>
</dbReference>
<evidence type="ECO:0000256" key="1">
    <source>
        <dbReference type="SAM" id="MobiDB-lite"/>
    </source>
</evidence>
<organism evidence="2 3">
    <name type="scientific">Actinoallomurus vinaceus</name>
    <dbReference type="NCBI Taxonomy" id="1080074"/>
    <lineage>
        <taxon>Bacteria</taxon>
        <taxon>Bacillati</taxon>
        <taxon>Actinomycetota</taxon>
        <taxon>Actinomycetes</taxon>
        <taxon>Streptosporangiales</taxon>
        <taxon>Thermomonosporaceae</taxon>
        <taxon>Actinoallomurus</taxon>
    </lineage>
</organism>
<name>A0ABP8U3P9_9ACTN</name>
<feature type="compositionally biased region" description="Low complexity" evidence="1">
    <location>
        <begin position="31"/>
        <end position="60"/>
    </location>
</feature>
<keyword evidence="3" id="KW-1185">Reference proteome</keyword>
<proteinExistence type="predicted"/>
<dbReference type="EMBL" id="BAABHK010000001">
    <property type="protein sequence ID" value="GAA4620249.1"/>
    <property type="molecule type" value="Genomic_DNA"/>
</dbReference>
<feature type="region of interest" description="Disordered" evidence="1">
    <location>
        <begin position="22"/>
        <end position="67"/>
    </location>
</feature>
<gene>
    <name evidence="2" type="ORF">GCM10023196_003470</name>
</gene>
<evidence type="ECO:0000313" key="3">
    <source>
        <dbReference type="Proteomes" id="UP001501442"/>
    </source>
</evidence>
<accession>A0ABP8U3P9</accession>
<protein>
    <submittedName>
        <fullName evidence="2">Uncharacterized protein</fullName>
    </submittedName>
</protein>
<evidence type="ECO:0000313" key="2">
    <source>
        <dbReference type="EMBL" id="GAA4620249.1"/>
    </source>
</evidence>
<reference evidence="3" key="1">
    <citation type="journal article" date="2019" name="Int. J. Syst. Evol. Microbiol.">
        <title>The Global Catalogue of Microorganisms (GCM) 10K type strain sequencing project: providing services to taxonomists for standard genome sequencing and annotation.</title>
        <authorList>
            <consortium name="The Broad Institute Genomics Platform"/>
            <consortium name="The Broad Institute Genome Sequencing Center for Infectious Disease"/>
            <person name="Wu L."/>
            <person name="Ma J."/>
        </authorList>
    </citation>
    <scope>NUCLEOTIDE SEQUENCE [LARGE SCALE GENOMIC DNA]</scope>
    <source>
        <strain evidence="3">JCM 17939</strain>
    </source>
</reference>
<sequence length="67" mass="6952">MQYSGTQIDDDPVVVLRFFNRLGPGPGGTGTAHAPAETPRLDPRPTATPVIPATPATLLTEEPGPTS</sequence>